<accession>A0A212LS74</accession>
<sequence length="177" mass="19189">MFYQHLQGAIEALLFANGQPLPAAKIAQILDIHVDHVHALIVEMTGIMVSEQRGLTIVEVAGGYQLCTKPSLVDIVSKLAELQDSKLSAAALETLAIVAFKQPVTKQEIESIRGVKADRVITTLLDRTLIKEVGRKEAVGRPILYGTTNEFLQCFGLNSLDDLPAIASLLPGTETEE</sequence>
<keyword evidence="3" id="KW-0159">Chromosome partition</keyword>
<dbReference type="SUPFAM" id="SSF46785">
    <property type="entry name" value="Winged helix' DNA-binding domain"/>
    <property type="match status" value="2"/>
</dbReference>
<evidence type="ECO:0000256" key="1">
    <source>
        <dbReference type="ARBA" id="ARBA00022490"/>
    </source>
</evidence>
<dbReference type="GO" id="GO:0051304">
    <property type="term" value="P:chromosome separation"/>
    <property type="evidence" value="ECO:0007669"/>
    <property type="project" value="InterPro"/>
</dbReference>
<name>A0A212LS74_9FIRM</name>
<keyword evidence="2" id="KW-0132">Cell division</keyword>
<protein>
    <submittedName>
        <fullName evidence="5">Segregation and condensation protein B</fullName>
    </submittedName>
</protein>
<dbReference type="InterPro" id="IPR036388">
    <property type="entry name" value="WH-like_DNA-bd_sf"/>
</dbReference>
<gene>
    <name evidence="5" type="primary">scpB</name>
    <name evidence="5" type="ORF">KL86SPO_30514</name>
</gene>
<dbReference type="AlphaFoldDB" id="A0A212LS74"/>
<keyword evidence="1" id="KW-0963">Cytoplasm</keyword>
<keyword evidence="4" id="KW-0131">Cell cycle</keyword>
<dbReference type="InterPro" id="IPR036390">
    <property type="entry name" value="WH_DNA-bd_sf"/>
</dbReference>
<evidence type="ECO:0000256" key="4">
    <source>
        <dbReference type="ARBA" id="ARBA00023306"/>
    </source>
</evidence>
<dbReference type="InterPro" id="IPR005234">
    <property type="entry name" value="ScpB_csome_segregation"/>
</dbReference>
<dbReference type="RefSeq" id="WP_288183796.1">
    <property type="nucleotide sequence ID" value="NZ_LT608335.1"/>
</dbReference>
<evidence type="ECO:0000256" key="2">
    <source>
        <dbReference type="ARBA" id="ARBA00022618"/>
    </source>
</evidence>
<dbReference type="GO" id="GO:0051301">
    <property type="term" value="P:cell division"/>
    <property type="evidence" value="ECO:0007669"/>
    <property type="project" value="UniProtKB-KW"/>
</dbReference>
<dbReference type="EMBL" id="FMJE01000003">
    <property type="protein sequence ID" value="SCM80336.1"/>
    <property type="molecule type" value="Genomic_DNA"/>
</dbReference>
<organism evidence="5">
    <name type="scientific">uncultured Sporomusa sp</name>
    <dbReference type="NCBI Taxonomy" id="307249"/>
    <lineage>
        <taxon>Bacteria</taxon>
        <taxon>Bacillati</taxon>
        <taxon>Bacillota</taxon>
        <taxon>Negativicutes</taxon>
        <taxon>Selenomonadales</taxon>
        <taxon>Sporomusaceae</taxon>
        <taxon>Sporomusa</taxon>
        <taxon>environmental samples</taxon>
    </lineage>
</organism>
<dbReference type="Pfam" id="PF04079">
    <property type="entry name" value="SMC_ScpB"/>
    <property type="match status" value="1"/>
</dbReference>
<dbReference type="NCBIfam" id="TIGR00281">
    <property type="entry name" value="SMC-Scp complex subunit ScpB"/>
    <property type="match status" value="1"/>
</dbReference>
<dbReference type="Gene3D" id="1.10.10.10">
    <property type="entry name" value="Winged helix-like DNA-binding domain superfamily/Winged helix DNA-binding domain"/>
    <property type="match status" value="2"/>
</dbReference>
<evidence type="ECO:0000256" key="3">
    <source>
        <dbReference type="ARBA" id="ARBA00022829"/>
    </source>
</evidence>
<evidence type="ECO:0000313" key="5">
    <source>
        <dbReference type="EMBL" id="SCM80336.1"/>
    </source>
</evidence>
<reference evidence="5" key="1">
    <citation type="submission" date="2016-08" db="EMBL/GenBank/DDBJ databases">
        <authorList>
            <person name="Seilhamer J.J."/>
        </authorList>
    </citation>
    <scope>NUCLEOTIDE SEQUENCE</scope>
    <source>
        <strain evidence="5">86</strain>
    </source>
</reference>
<dbReference type="PANTHER" id="PTHR34298">
    <property type="entry name" value="SEGREGATION AND CONDENSATION PROTEIN B"/>
    <property type="match status" value="1"/>
</dbReference>
<dbReference type="PIRSF" id="PIRSF019345">
    <property type="entry name" value="ScpB"/>
    <property type="match status" value="1"/>
</dbReference>
<proteinExistence type="predicted"/>
<dbReference type="PANTHER" id="PTHR34298:SF2">
    <property type="entry name" value="SEGREGATION AND CONDENSATION PROTEIN B"/>
    <property type="match status" value="1"/>
</dbReference>